<dbReference type="InterPro" id="IPR051326">
    <property type="entry name" value="Kynurenine-oxoglutarate_AT"/>
</dbReference>
<dbReference type="NCBIfam" id="NF009079">
    <property type="entry name" value="PRK12414.1"/>
    <property type="match status" value="1"/>
</dbReference>
<organism evidence="6 7">
    <name type="scientific">Gaetbulibacter aestuarii</name>
    <dbReference type="NCBI Taxonomy" id="1502358"/>
    <lineage>
        <taxon>Bacteria</taxon>
        <taxon>Pseudomonadati</taxon>
        <taxon>Bacteroidota</taxon>
        <taxon>Flavobacteriia</taxon>
        <taxon>Flavobacteriales</taxon>
        <taxon>Flavobacteriaceae</taxon>
        <taxon>Gaetbulibacter</taxon>
    </lineage>
</organism>
<comment type="cofactor">
    <cofactor evidence="1">
        <name>pyridoxal 5'-phosphate</name>
        <dbReference type="ChEBI" id="CHEBI:597326"/>
    </cofactor>
</comment>
<dbReference type="Pfam" id="PF00155">
    <property type="entry name" value="Aminotran_1_2"/>
    <property type="match status" value="1"/>
</dbReference>
<protein>
    <submittedName>
        <fullName evidence="6">Methionine aminotransferase</fullName>
    </submittedName>
</protein>
<dbReference type="InterPro" id="IPR004839">
    <property type="entry name" value="Aminotransferase_I/II_large"/>
</dbReference>
<dbReference type="RefSeq" id="WP_344739755.1">
    <property type="nucleotide sequence ID" value="NZ_BAABAY010000001.1"/>
</dbReference>
<dbReference type="CDD" id="cd00609">
    <property type="entry name" value="AAT_like"/>
    <property type="match status" value="1"/>
</dbReference>
<comment type="caution">
    <text evidence="6">The sequence shown here is derived from an EMBL/GenBank/DDBJ whole genome shotgun (WGS) entry which is preliminary data.</text>
</comment>
<dbReference type="InterPro" id="IPR015421">
    <property type="entry name" value="PyrdxlP-dep_Trfase_major"/>
</dbReference>
<evidence type="ECO:0000313" key="6">
    <source>
        <dbReference type="EMBL" id="MFH6770979.1"/>
    </source>
</evidence>
<evidence type="ECO:0000256" key="2">
    <source>
        <dbReference type="ARBA" id="ARBA00022576"/>
    </source>
</evidence>
<feature type="domain" description="Aminotransferase class I/classII large" evidence="5">
    <location>
        <begin position="27"/>
        <end position="376"/>
    </location>
</feature>
<evidence type="ECO:0000256" key="3">
    <source>
        <dbReference type="ARBA" id="ARBA00022679"/>
    </source>
</evidence>
<keyword evidence="3" id="KW-0808">Transferase</keyword>
<proteinExistence type="predicted"/>
<dbReference type="PANTHER" id="PTHR43807:SF20">
    <property type="entry name" value="FI04487P"/>
    <property type="match status" value="1"/>
</dbReference>
<dbReference type="EMBL" id="JBAWKB010000001">
    <property type="protein sequence ID" value="MFH6770979.1"/>
    <property type="molecule type" value="Genomic_DNA"/>
</dbReference>
<reference evidence="6 7" key="1">
    <citation type="submission" date="2024-02" db="EMBL/GenBank/DDBJ databases">
        <title>A Gaetbulibacter species isolated from tidal flats and genomic insights of their niches.</title>
        <authorList>
            <person name="Ye Y."/>
        </authorList>
    </citation>
    <scope>NUCLEOTIDE SEQUENCE [LARGE SCALE GENOMIC DNA]</scope>
    <source>
        <strain evidence="6 7">KYW382</strain>
    </source>
</reference>
<evidence type="ECO:0000259" key="5">
    <source>
        <dbReference type="Pfam" id="PF00155"/>
    </source>
</evidence>
<evidence type="ECO:0000256" key="4">
    <source>
        <dbReference type="ARBA" id="ARBA00022898"/>
    </source>
</evidence>
<evidence type="ECO:0000313" key="7">
    <source>
        <dbReference type="Proteomes" id="UP001610100"/>
    </source>
</evidence>
<evidence type="ECO:0000256" key="1">
    <source>
        <dbReference type="ARBA" id="ARBA00001933"/>
    </source>
</evidence>
<dbReference type="Gene3D" id="3.90.1150.10">
    <property type="entry name" value="Aspartate Aminotransferase, domain 1"/>
    <property type="match status" value="1"/>
</dbReference>
<name>A0ABW7MVX5_9FLAO</name>
<gene>
    <name evidence="6" type="ORF">V8G58_03450</name>
</gene>
<sequence>MQHTSKLPHVGTSIFAVMSQLARTHKAIDLSQGFPDFDMDKSLIDLAVGAMRDGHNQYAPMPGVLELRMAISKKYELLYNNSYHPESEITITAGATQAIFGVISAFIKKGDEVILFKPAYDSYEPTVELNGGIPVFVELQGPDFKVDWNAVKAKISSRTKMIVINTPQNPIGTVFSEHDMLQLQKVTDHTDIMVLSDEVYEHIIFDDEKHQSACRFPGLKSRTFITASFGKTFHSTGWKLGYCCAPKALMEEFRKVHQFTVFCVNHPTQLAIAEYMAEPEHYLELSTFYQRKRDFFLSLIESSAFTFKPSKGTYFQLLDYSNITNEKDVDFATRLVKEHGLASIPISVFYNEPPPTKVLRFCFAKKESTLEQAAKILNSISS</sequence>
<dbReference type="SUPFAM" id="SSF53383">
    <property type="entry name" value="PLP-dependent transferases"/>
    <property type="match status" value="1"/>
</dbReference>
<keyword evidence="4" id="KW-0663">Pyridoxal phosphate</keyword>
<dbReference type="InterPro" id="IPR015422">
    <property type="entry name" value="PyrdxlP-dep_Trfase_small"/>
</dbReference>
<dbReference type="GO" id="GO:0008483">
    <property type="term" value="F:transaminase activity"/>
    <property type="evidence" value="ECO:0007669"/>
    <property type="project" value="UniProtKB-KW"/>
</dbReference>
<dbReference type="InterPro" id="IPR015424">
    <property type="entry name" value="PyrdxlP-dep_Trfase"/>
</dbReference>
<accession>A0ABW7MVX5</accession>
<dbReference type="Proteomes" id="UP001610100">
    <property type="component" value="Unassembled WGS sequence"/>
</dbReference>
<dbReference type="PANTHER" id="PTHR43807">
    <property type="entry name" value="FI04487P"/>
    <property type="match status" value="1"/>
</dbReference>
<dbReference type="NCBIfam" id="NF006569">
    <property type="entry name" value="PRK09082.1"/>
    <property type="match status" value="1"/>
</dbReference>
<keyword evidence="2 6" id="KW-0032">Aminotransferase</keyword>
<dbReference type="Gene3D" id="3.40.640.10">
    <property type="entry name" value="Type I PLP-dependent aspartate aminotransferase-like (Major domain)"/>
    <property type="match status" value="1"/>
</dbReference>
<keyword evidence="7" id="KW-1185">Reference proteome</keyword>